<feature type="domain" description="TonB-dependent transporter Oar-like beta-barrel" evidence="6">
    <location>
        <begin position="331"/>
        <end position="978"/>
    </location>
</feature>
<feature type="signal peptide" evidence="5">
    <location>
        <begin position="1"/>
        <end position="18"/>
    </location>
</feature>
<dbReference type="InterPro" id="IPR036942">
    <property type="entry name" value="Beta-barrel_TonB_sf"/>
</dbReference>
<keyword evidence="3" id="KW-0998">Cell outer membrane</keyword>
<feature type="chain" id="PRO_5031186914" description="TonB-dependent transporter Oar-like beta-barrel domain-containing protein" evidence="5">
    <location>
        <begin position="19"/>
        <end position="1196"/>
    </location>
</feature>
<dbReference type="Gene3D" id="2.40.170.20">
    <property type="entry name" value="TonB-dependent receptor, beta-barrel domain"/>
    <property type="match status" value="1"/>
</dbReference>
<organism evidence="7 8">
    <name type="scientific">Tunturiibacter lichenicola</name>
    <dbReference type="NCBI Taxonomy" id="2051959"/>
    <lineage>
        <taxon>Bacteria</taxon>
        <taxon>Pseudomonadati</taxon>
        <taxon>Acidobacteriota</taxon>
        <taxon>Terriglobia</taxon>
        <taxon>Terriglobales</taxon>
        <taxon>Acidobacteriaceae</taxon>
        <taxon>Tunturiibacter</taxon>
    </lineage>
</organism>
<keyword evidence="2" id="KW-0472">Membrane</keyword>
<keyword evidence="5" id="KW-0732">Signal</keyword>
<comment type="subcellular location">
    <subcellularLocation>
        <location evidence="1">Cell outer membrane</location>
    </subcellularLocation>
</comment>
<evidence type="ECO:0000256" key="2">
    <source>
        <dbReference type="ARBA" id="ARBA00023136"/>
    </source>
</evidence>
<evidence type="ECO:0000256" key="4">
    <source>
        <dbReference type="SAM" id="MobiDB-lite"/>
    </source>
</evidence>
<evidence type="ECO:0000313" key="8">
    <source>
        <dbReference type="Proteomes" id="UP000534186"/>
    </source>
</evidence>
<dbReference type="EMBL" id="JACCCV010000002">
    <property type="protein sequence ID" value="NYF52968.1"/>
    <property type="molecule type" value="Genomic_DNA"/>
</dbReference>
<dbReference type="Gene3D" id="2.60.40.1120">
    <property type="entry name" value="Carboxypeptidase-like, regulatory domain"/>
    <property type="match status" value="1"/>
</dbReference>
<dbReference type="InterPro" id="IPR057601">
    <property type="entry name" value="Oar-like_b-barrel"/>
</dbReference>
<feature type="region of interest" description="Disordered" evidence="4">
    <location>
        <begin position="1165"/>
        <end position="1186"/>
    </location>
</feature>
<dbReference type="Proteomes" id="UP000534186">
    <property type="component" value="Unassembled WGS sequence"/>
</dbReference>
<dbReference type="GO" id="GO:0009279">
    <property type="term" value="C:cell outer membrane"/>
    <property type="evidence" value="ECO:0007669"/>
    <property type="project" value="UniProtKB-SubCell"/>
</dbReference>
<gene>
    <name evidence="7" type="ORF">HDF12_003367</name>
</gene>
<dbReference type="SUPFAM" id="SSF56935">
    <property type="entry name" value="Porins"/>
    <property type="match status" value="1"/>
</dbReference>
<feature type="domain" description="TonB-dependent transporter Oar-like beta-barrel" evidence="6">
    <location>
        <begin position="242"/>
        <end position="311"/>
    </location>
</feature>
<evidence type="ECO:0000313" key="7">
    <source>
        <dbReference type="EMBL" id="NYF52968.1"/>
    </source>
</evidence>
<dbReference type="Pfam" id="PF25183">
    <property type="entry name" value="OMP_b-brl_4"/>
    <property type="match status" value="2"/>
</dbReference>
<dbReference type="SUPFAM" id="SSF49464">
    <property type="entry name" value="Carboxypeptidase regulatory domain-like"/>
    <property type="match status" value="1"/>
</dbReference>
<dbReference type="AlphaFoldDB" id="A0A7Y9NP53"/>
<dbReference type="InterPro" id="IPR008969">
    <property type="entry name" value="CarboxyPept-like_regulatory"/>
</dbReference>
<evidence type="ECO:0000259" key="6">
    <source>
        <dbReference type="Pfam" id="PF25183"/>
    </source>
</evidence>
<dbReference type="Pfam" id="PF13620">
    <property type="entry name" value="CarboxypepD_reg"/>
    <property type="match status" value="1"/>
</dbReference>
<evidence type="ECO:0000256" key="3">
    <source>
        <dbReference type="ARBA" id="ARBA00023237"/>
    </source>
</evidence>
<proteinExistence type="predicted"/>
<reference evidence="7 8" key="1">
    <citation type="submission" date="2020-07" db="EMBL/GenBank/DDBJ databases">
        <title>Genomic Encyclopedia of Type Strains, Phase IV (KMG-V): Genome sequencing to study the core and pangenomes of soil and plant-associated prokaryotes.</title>
        <authorList>
            <person name="Whitman W."/>
        </authorList>
    </citation>
    <scope>NUCLEOTIDE SEQUENCE [LARGE SCALE GENOMIC DNA]</scope>
    <source>
        <strain evidence="7 8">M8UP30</strain>
    </source>
</reference>
<evidence type="ECO:0000256" key="1">
    <source>
        <dbReference type="ARBA" id="ARBA00004442"/>
    </source>
</evidence>
<comment type="caution">
    <text evidence="7">The sequence shown here is derived from an EMBL/GenBank/DDBJ whole genome shotgun (WGS) entry which is preliminary data.</text>
</comment>
<evidence type="ECO:0000256" key="5">
    <source>
        <dbReference type="SAM" id="SignalP"/>
    </source>
</evidence>
<name>A0A7Y9NP53_9BACT</name>
<accession>A0A7Y9NP53</accession>
<protein>
    <recommendedName>
        <fullName evidence="6">TonB-dependent transporter Oar-like beta-barrel domain-containing protein</fullName>
    </recommendedName>
</protein>
<sequence length="1196" mass="125888">MKTLCGLLILLLATTLNGAGQAISVNGGSIQGTITDSTGAIVPDATIFILGNDTNSSKTLKSDSSGFYSLGPLTPGPYTVTVNAAGFEKLTVKTVVRTGTATNGNFKLAIGSSTETVEVNAGALQINTDQAGVSDVITKDQIDSLPVNGRNFLDLAQIEPGVILQSGESFDPTKAGYSAISTSGVSGRTTRILLDGQDITDENVGTTIFNVSQGAIGDFQLNRSTQDVSGEVTSTGQVLVSTNSGTNKFHGQAFYNFQDHSALFARTAGGIDTPFQRNQFGGSIGGPILKDKLFFFANAERIKQESPVSITLAPLFSAIQEAHPTIPSPYRETYSTVRLDYSGRWGVHYFARANYDVNSSSSNFGAGYEIYNNRDNTPGIAGGADFTIGHFTHSFRASYEKFHNLLIDGTTGNASVYNGFPGLNFRLSSAGLYSGPNVDSPQETYQSDKQFRYDGSWTKSSHLIRYGYSINRILGGGFASFLGLAPRATLTASTQLADCGSGTPGPCPSDPLNGYYASTVLFGNGQGFFTENPGFGLPGGGVEDWREGAYVSDNWKITPSFTLTAGVRWSVDTDRANQDLPTPLCSDVTISPAPCSGSAPLFDQFQPGLGKRIHQPYANFGPQLGFAFSPGDHKTVVRAAFGIFYEGDVFNNTLNSRQALIKKGLFNDTNHSICGGTNSLTLPDGSVVTSDGGVSIADICTEPLSQAGQHFINLQNLFQQVTKSVGPASNGQYVGNTLTIVGAYAAPYRTPYSEQWNGGIQREIFKGGILSVDYVHNSTLKIAQQIDVNRVGAARTLNLAAAQNAIASATSSFHCAGGYSSAAIACAIAAGAQIADFAANGLDSGNTFLNSNPASYNGLTVATGAAFPGINPNLGEGLFLFPAGRSGYDALQVVFREQKAHPAPGIMSSNLQISYSFSRAISTANPATNNGNTGVGDQFFSSPSYDYDNPTAYIGRSGLDHTHEISFGGSATLKYGPQIGIIGHFFSAAATNLYLDNGGTSGSAVGGIFQSDVTGDGTIGDIVPGTQPGAFMHEYKGNNLNKLISQYNSTQAGQFTPAGQALLTAGLFTPGQLSALQATQQPISPVPEARGPENAFYRALDLSISYPIRLSRLREGVSLVPGIAFYNVGNFSNFKDYINGTLANTTTALGGNAALSGLLNGPNSFADHDQNRVQRGSGTSDIGGPRTTEFQLRLNF</sequence>